<reference evidence="1 2" key="1">
    <citation type="submission" date="2019-08" db="EMBL/GenBank/DDBJ databases">
        <authorList>
            <person name="Alioto T."/>
            <person name="Alioto T."/>
            <person name="Gomez Garrido J."/>
        </authorList>
    </citation>
    <scope>NUCLEOTIDE SEQUENCE [LARGE SCALE GENOMIC DNA]</scope>
</reference>
<name>A0A5E4M579_9HEMI</name>
<sequence>MDGIYEIPFIWSDYGWAMDHDDGLAYSSSYAINDMPFQLFLIIPVDGVTDPYMIVDITQEDNGIKVYKIQLVQELKPPDLPNHHCFNEWVLEIIEEIPLFSTNILFSDEAHFWLNGYVNKQNYHIWAEEPLEKMQELHYHYIQTKQPFDVVSGLMESSVTISLKLRPGRT</sequence>
<keyword evidence="2" id="KW-1185">Reference proteome</keyword>
<dbReference type="PANTHER" id="PTHR47326">
    <property type="entry name" value="TRANSPOSABLE ELEMENT TC3 TRANSPOSASE-LIKE PROTEIN"/>
    <property type="match status" value="1"/>
</dbReference>
<accession>A0A5E4M579</accession>
<dbReference type="Proteomes" id="UP000325440">
    <property type="component" value="Unassembled WGS sequence"/>
</dbReference>
<organism evidence="1 2">
    <name type="scientific">Cinara cedri</name>
    <dbReference type="NCBI Taxonomy" id="506608"/>
    <lineage>
        <taxon>Eukaryota</taxon>
        <taxon>Metazoa</taxon>
        <taxon>Ecdysozoa</taxon>
        <taxon>Arthropoda</taxon>
        <taxon>Hexapoda</taxon>
        <taxon>Insecta</taxon>
        <taxon>Pterygota</taxon>
        <taxon>Neoptera</taxon>
        <taxon>Paraneoptera</taxon>
        <taxon>Hemiptera</taxon>
        <taxon>Sternorrhyncha</taxon>
        <taxon>Aphidomorpha</taxon>
        <taxon>Aphidoidea</taxon>
        <taxon>Aphididae</taxon>
        <taxon>Lachninae</taxon>
        <taxon>Cinara</taxon>
    </lineage>
</organism>
<protein>
    <submittedName>
        <fullName evidence="1">Uncharacterized protein</fullName>
    </submittedName>
</protein>
<gene>
    <name evidence="1" type="ORF">CINCED_3A006132</name>
</gene>
<proteinExistence type="predicted"/>
<evidence type="ECO:0000313" key="2">
    <source>
        <dbReference type="Proteomes" id="UP000325440"/>
    </source>
</evidence>
<dbReference type="OrthoDB" id="8187225at2759"/>
<dbReference type="PANTHER" id="PTHR47326:SF1">
    <property type="entry name" value="HTH PSQ-TYPE DOMAIN-CONTAINING PROTEIN"/>
    <property type="match status" value="1"/>
</dbReference>
<dbReference type="AlphaFoldDB" id="A0A5E4M579"/>
<dbReference type="EMBL" id="CABPRJ010000018">
    <property type="protein sequence ID" value="VVC25702.1"/>
    <property type="molecule type" value="Genomic_DNA"/>
</dbReference>
<evidence type="ECO:0000313" key="1">
    <source>
        <dbReference type="EMBL" id="VVC25702.1"/>
    </source>
</evidence>